<evidence type="ECO:0000313" key="3">
    <source>
        <dbReference type="EMBL" id="PTQ56320.1"/>
    </source>
</evidence>
<dbReference type="PANTHER" id="PTHR33279:SF6">
    <property type="entry name" value="SULFUR CARRIER PROTEIN YEDF-RELATED"/>
    <property type="match status" value="1"/>
</dbReference>
<protein>
    <submittedName>
        <fullName evidence="3">Rhodanese-like domain protein</fullName>
    </submittedName>
</protein>
<dbReference type="PANTHER" id="PTHR33279">
    <property type="entry name" value="SULFUR CARRIER PROTEIN YEDF-RELATED"/>
    <property type="match status" value="1"/>
</dbReference>
<organism evidence="3 4">
    <name type="scientific">Candidatus Carbonibacillus altaicus</name>
    <dbReference type="NCBI Taxonomy" id="2163959"/>
    <lineage>
        <taxon>Bacteria</taxon>
        <taxon>Bacillati</taxon>
        <taxon>Bacillota</taxon>
        <taxon>Bacilli</taxon>
        <taxon>Bacillales</taxon>
        <taxon>Candidatus Carbonibacillus</taxon>
    </lineage>
</organism>
<evidence type="ECO:0000256" key="1">
    <source>
        <dbReference type="ARBA" id="ARBA00008984"/>
    </source>
</evidence>
<dbReference type="EMBL" id="PEBX01000033">
    <property type="protein sequence ID" value="PTQ56320.1"/>
    <property type="molecule type" value="Genomic_DNA"/>
</dbReference>
<feature type="domain" description="UPF0033" evidence="2">
    <location>
        <begin position="14"/>
        <end position="38"/>
    </location>
</feature>
<dbReference type="PROSITE" id="PS01148">
    <property type="entry name" value="UPF0033"/>
    <property type="match status" value="1"/>
</dbReference>
<dbReference type="CDD" id="cd00291">
    <property type="entry name" value="SirA_YedF_YeeD"/>
    <property type="match status" value="1"/>
</dbReference>
<sequence>MNVQEIVAKADLVVDASGLGCPMPVVRAKKGIDTLQSGQIMVLKATDRGSLKDVPAWVQQTRHTLEEVVEGDGEYIFVVRKG</sequence>
<proteinExistence type="inferred from homology"/>
<accession>A0A2R6Y0X9</accession>
<dbReference type="Gene3D" id="3.30.110.40">
    <property type="entry name" value="TusA-like domain"/>
    <property type="match status" value="1"/>
</dbReference>
<evidence type="ECO:0000259" key="2">
    <source>
        <dbReference type="PROSITE" id="PS01148"/>
    </source>
</evidence>
<name>A0A2R6Y0X9_9BACL</name>
<comment type="caution">
    <text evidence="3">The sequence shown here is derived from an EMBL/GenBank/DDBJ whole genome shotgun (WGS) entry which is preliminary data.</text>
</comment>
<reference evidence="4" key="1">
    <citation type="journal article" date="2018" name="Sci. Rep.">
        <title>Lignite coal burning seam in the remote Altai Mountains harbors a hydrogen-driven thermophilic microbial community.</title>
        <authorList>
            <person name="Kadnikov V.V."/>
            <person name="Mardanov A.V."/>
            <person name="Ivasenko D.A."/>
            <person name="Antsiferov D.V."/>
            <person name="Beletsky A.V."/>
            <person name="Karnachuk O.V."/>
            <person name="Ravin N.V."/>
        </authorList>
    </citation>
    <scope>NUCLEOTIDE SEQUENCE [LARGE SCALE GENOMIC DNA]</scope>
</reference>
<dbReference type="AlphaFoldDB" id="A0A2R6Y0X9"/>
<dbReference type="Pfam" id="PF01206">
    <property type="entry name" value="TusA"/>
    <property type="match status" value="1"/>
</dbReference>
<evidence type="ECO:0000313" key="4">
    <source>
        <dbReference type="Proteomes" id="UP000244338"/>
    </source>
</evidence>
<dbReference type="Proteomes" id="UP000244338">
    <property type="component" value="Unassembled WGS sequence"/>
</dbReference>
<gene>
    <name evidence="3" type="ORF">BSOLF_0355</name>
</gene>
<dbReference type="InterPro" id="IPR036868">
    <property type="entry name" value="TusA-like_sf"/>
</dbReference>
<dbReference type="InterPro" id="IPR001455">
    <property type="entry name" value="TusA-like"/>
</dbReference>
<comment type="similarity">
    <text evidence="1">Belongs to the sulfur carrier protein TusA family.</text>
</comment>
<dbReference type="SUPFAM" id="SSF64307">
    <property type="entry name" value="SirA-like"/>
    <property type="match status" value="1"/>
</dbReference>